<evidence type="ECO:0000256" key="1">
    <source>
        <dbReference type="ARBA" id="ARBA00023015"/>
    </source>
</evidence>
<dbReference type="Proteomes" id="UP000005237">
    <property type="component" value="Unassembled WGS sequence"/>
</dbReference>
<keyword evidence="3" id="KW-0539">Nucleus</keyword>
<name>A0A8R1ECJ2_CAEJA</name>
<dbReference type="PANTHER" id="PTHR16088:SF3">
    <property type="entry name" value="GON-4-LIKE PROTEIN"/>
    <property type="match status" value="1"/>
</dbReference>
<evidence type="ECO:0000313" key="5">
    <source>
        <dbReference type="EnsemblMetazoa" id="CJA32970.1"/>
    </source>
</evidence>
<reference evidence="6" key="1">
    <citation type="submission" date="2010-08" db="EMBL/GenBank/DDBJ databases">
        <authorList>
            <consortium name="Caenorhabditis japonica Sequencing Consortium"/>
            <person name="Wilson R.K."/>
        </authorList>
    </citation>
    <scope>NUCLEOTIDE SEQUENCE [LARGE SCALE GENOMIC DNA]</scope>
    <source>
        <strain evidence="6">DF5081</strain>
    </source>
</reference>
<dbReference type="GO" id="GO:0005634">
    <property type="term" value="C:nucleus"/>
    <property type="evidence" value="ECO:0007669"/>
    <property type="project" value="TreeGrafter"/>
</dbReference>
<feature type="compositionally biased region" description="Acidic residues" evidence="4">
    <location>
        <begin position="13"/>
        <end position="24"/>
    </location>
</feature>
<dbReference type="PANTHER" id="PTHR16088">
    <property type="entry name" value="YY1 ASSOCIATED PROTEIN-RELATED"/>
    <property type="match status" value="1"/>
</dbReference>
<sequence length="100" mass="11651">MKTHFLPDSGQQPDDDDDDEEDDEDYNVIADILNVEDWDETRQDKTTMIPRHEVKALMMDTLLAEREIPINVIPDDVMIIGEDHRQKTQKSQRRGSLRTA</sequence>
<reference evidence="5" key="2">
    <citation type="submission" date="2022-06" db="UniProtKB">
        <authorList>
            <consortium name="EnsemblMetazoa"/>
        </authorList>
    </citation>
    <scope>IDENTIFICATION</scope>
    <source>
        <strain evidence="5">DF5081</strain>
    </source>
</reference>
<keyword evidence="6" id="KW-1185">Reference proteome</keyword>
<keyword evidence="2" id="KW-0804">Transcription</keyword>
<dbReference type="InterPro" id="IPR052435">
    <property type="entry name" value="YY1-Transcr_Regul"/>
</dbReference>
<protein>
    <submittedName>
        <fullName evidence="5">Uncharacterized protein</fullName>
    </submittedName>
</protein>
<feature type="region of interest" description="Disordered" evidence="4">
    <location>
        <begin position="1"/>
        <end position="24"/>
    </location>
</feature>
<dbReference type="GO" id="GO:0006355">
    <property type="term" value="P:regulation of DNA-templated transcription"/>
    <property type="evidence" value="ECO:0007669"/>
    <property type="project" value="TreeGrafter"/>
</dbReference>
<evidence type="ECO:0000256" key="2">
    <source>
        <dbReference type="ARBA" id="ARBA00023163"/>
    </source>
</evidence>
<accession>A0A8R1ECJ2</accession>
<proteinExistence type="predicted"/>
<keyword evidence="1" id="KW-0805">Transcription regulation</keyword>
<dbReference type="GO" id="GO:0003712">
    <property type="term" value="F:transcription coregulator activity"/>
    <property type="evidence" value="ECO:0007669"/>
    <property type="project" value="TreeGrafter"/>
</dbReference>
<evidence type="ECO:0000256" key="4">
    <source>
        <dbReference type="SAM" id="MobiDB-lite"/>
    </source>
</evidence>
<evidence type="ECO:0000313" key="6">
    <source>
        <dbReference type="Proteomes" id="UP000005237"/>
    </source>
</evidence>
<evidence type="ECO:0000256" key="3">
    <source>
        <dbReference type="ARBA" id="ARBA00023242"/>
    </source>
</evidence>
<organism evidence="5 6">
    <name type="scientific">Caenorhabditis japonica</name>
    <dbReference type="NCBI Taxonomy" id="281687"/>
    <lineage>
        <taxon>Eukaryota</taxon>
        <taxon>Metazoa</taxon>
        <taxon>Ecdysozoa</taxon>
        <taxon>Nematoda</taxon>
        <taxon>Chromadorea</taxon>
        <taxon>Rhabditida</taxon>
        <taxon>Rhabditina</taxon>
        <taxon>Rhabditomorpha</taxon>
        <taxon>Rhabditoidea</taxon>
        <taxon>Rhabditidae</taxon>
        <taxon>Peloderinae</taxon>
        <taxon>Caenorhabditis</taxon>
    </lineage>
</organism>
<dbReference type="AlphaFoldDB" id="A0A8R1ECJ2"/>
<dbReference type="EnsemblMetazoa" id="CJA32970.1">
    <property type="protein sequence ID" value="CJA32970.1"/>
    <property type="gene ID" value="WBGene00208817"/>
</dbReference>